<feature type="non-terminal residue" evidence="3">
    <location>
        <position position="532"/>
    </location>
</feature>
<name>A0A1B6CHW4_9HEMI</name>
<sequence length="532" mass="60067">RVLSILRNSLEIKEARNLQLQQQQQQQQQQQTQHHHQQQHHQQQQQQQQHRTQPPQQQHRTQHQQQLQQAYYPSTSSSNRSSSQITQTSVQTSSHQRIPAIPARQTSGASILKRESPLDLSVKTVRQSADSTAKDESENLFNNIAAYHNHEMLQMRTKTPPKVQGNRGSSLLPSLQLPTTVAYPTFENQGNANVPNPQPALTGAPKVDFLPNFQQNLSPQLTGNTPAANYHTDIKKRHRKSSSSYSQQTNQNQYSSFQGALPHMGSFKTSIPAAAYEHHNKHAQLYPATGPPSQQRTSTNLSHTSSQGSLSSHSSSSLNQYQYDPSKRTNDSVYFDRRSSSSVHSASPVEGNYPPAKRPSSSDLRHPLPAKITKVDTWRQTIDQQIEQRLNSYAATRDQQLNGVTSETSANNDVHRQSISSYTQSVPNSHQNHLSNHSLLDRQQPLYNVHRIPSNPALSVPYYSSSNLPQYANQNISPRSQESYQHTRLPVLPNNGAADKRVLSILRNSLEIKEARNLQLQQQQQQQQQQQT</sequence>
<feature type="compositionally biased region" description="Low complexity" evidence="2">
    <location>
        <begin position="40"/>
        <end position="94"/>
    </location>
</feature>
<evidence type="ECO:0000256" key="2">
    <source>
        <dbReference type="SAM" id="MobiDB-lite"/>
    </source>
</evidence>
<feature type="region of interest" description="Disordered" evidence="2">
    <location>
        <begin position="284"/>
        <end position="372"/>
    </location>
</feature>
<dbReference type="AlphaFoldDB" id="A0A1B6CHW4"/>
<feature type="region of interest" description="Disordered" evidence="2">
    <location>
        <begin position="23"/>
        <end position="112"/>
    </location>
</feature>
<accession>A0A1B6CHW4</accession>
<protein>
    <submittedName>
        <fullName evidence="3">Uncharacterized protein</fullName>
    </submittedName>
</protein>
<proteinExistence type="predicted"/>
<evidence type="ECO:0000313" key="3">
    <source>
        <dbReference type="EMBL" id="JAS13012.1"/>
    </source>
</evidence>
<dbReference type="EMBL" id="GEDC01024286">
    <property type="protein sequence ID" value="JAS13012.1"/>
    <property type="molecule type" value="Transcribed_RNA"/>
</dbReference>
<feature type="compositionally biased region" description="Low complexity" evidence="2">
    <location>
        <begin position="301"/>
        <end position="318"/>
    </location>
</feature>
<evidence type="ECO:0000256" key="1">
    <source>
        <dbReference type="SAM" id="Coils"/>
    </source>
</evidence>
<gene>
    <name evidence="3" type="ORF">g.17318</name>
</gene>
<organism evidence="3">
    <name type="scientific">Clastoptera arizonana</name>
    <name type="common">Arizona spittle bug</name>
    <dbReference type="NCBI Taxonomy" id="38151"/>
    <lineage>
        <taxon>Eukaryota</taxon>
        <taxon>Metazoa</taxon>
        <taxon>Ecdysozoa</taxon>
        <taxon>Arthropoda</taxon>
        <taxon>Hexapoda</taxon>
        <taxon>Insecta</taxon>
        <taxon>Pterygota</taxon>
        <taxon>Neoptera</taxon>
        <taxon>Paraneoptera</taxon>
        <taxon>Hemiptera</taxon>
        <taxon>Auchenorrhyncha</taxon>
        <taxon>Cercopoidea</taxon>
        <taxon>Clastopteridae</taxon>
        <taxon>Clastoptera</taxon>
    </lineage>
</organism>
<reference evidence="3" key="1">
    <citation type="submission" date="2015-12" db="EMBL/GenBank/DDBJ databases">
        <title>De novo transcriptome assembly of four potential Pierce s Disease insect vectors from Arizona vineyards.</title>
        <authorList>
            <person name="Tassone E.E."/>
        </authorList>
    </citation>
    <scope>NUCLEOTIDE SEQUENCE</scope>
</reference>
<feature type="non-terminal residue" evidence="3">
    <location>
        <position position="1"/>
    </location>
</feature>
<keyword evidence="1" id="KW-0175">Coiled coil</keyword>
<feature type="coiled-coil region" evidence="1">
    <location>
        <begin position="503"/>
        <end position="530"/>
    </location>
</feature>
<feature type="compositionally biased region" description="Basic and acidic residues" evidence="2">
    <location>
        <begin position="325"/>
        <end position="339"/>
    </location>
</feature>
<feature type="compositionally biased region" description="Polar residues" evidence="2">
    <location>
        <begin position="291"/>
        <end position="300"/>
    </location>
</feature>
<feature type="compositionally biased region" description="Low complexity" evidence="2">
    <location>
        <begin position="23"/>
        <end position="32"/>
    </location>
</feature>